<feature type="compositionally biased region" description="Low complexity" evidence="1">
    <location>
        <begin position="25"/>
        <end position="37"/>
    </location>
</feature>
<reference evidence="2 3" key="1">
    <citation type="submission" date="2016-12" db="EMBL/GenBank/DDBJ databases">
        <title>The genomes of Aspergillus section Nigri reveals drivers in fungal speciation.</title>
        <authorList>
            <consortium name="DOE Joint Genome Institute"/>
            <person name="Vesth T.C."/>
            <person name="Nybo J."/>
            <person name="Theobald S."/>
            <person name="Brandl J."/>
            <person name="Frisvad J.C."/>
            <person name="Nielsen K.F."/>
            <person name="Lyhne E.K."/>
            <person name="Kogle M.E."/>
            <person name="Kuo A."/>
            <person name="Riley R."/>
            <person name="Clum A."/>
            <person name="Nolan M."/>
            <person name="Lipzen A."/>
            <person name="Salamov A."/>
            <person name="Henrissat B."/>
            <person name="Wiebenga A."/>
            <person name="De Vries R.P."/>
            <person name="Grigoriev I.V."/>
            <person name="Mortensen U.H."/>
            <person name="Andersen M.R."/>
            <person name="Baker S.E."/>
        </authorList>
    </citation>
    <scope>NUCLEOTIDE SEQUENCE [LARGE SCALE GENOMIC DNA]</scope>
    <source>
        <strain evidence="2 3">CBS 115572</strain>
    </source>
</reference>
<evidence type="ECO:0000313" key="2">
    <source>
        <dbReference type="EMBL" id="PWY90546.1"/>
    </source>
</evidence>
<evidence type="ECO:0000256" key="1">
    <source>
        <dbReference type="SAM" id="MobiDB-lite"/>
    </source>
</evidence>
<sequence length="217" mass="24063">MFASPARLAGEHEQRGQNMIDRPADGQTDQQQPTTGDCITTEEEKDWREGPTSGPPLQQIVHATSVLRNQSSFIRSLHDDRLNDNRPCVRIILRSHCGKVGTCVVLLHHPTASSAVRRSAMAVLDRSRASVHPSELRRTDLCGPPRRLLTCPVGPSVPSDRGQKTGGWMNRSTDRRMDLRQVPAPSRRLFLPPIADVYGSNQSQSQLQARSIQSAFT</sequence>
<dbReference type="Proteomes" id="UP000246702">
    <property type="component" value="Unassembled WGS sequence"/>
</dbReference>
<comment type="caution">
    <text evidence="2">The sequence shown here is derived from an EMBL/GenBank/DDBJ whole genome shotgun (WGS) entry which is preliminary data.</text>
</comment>
<gene>
    <name evidence="2" type="ORF">BO94DRAFT_545277</name>
</gene>
<proteinExistence type="predicted"/>
<accession>A0A317WVZ0</accession>
<protein>
    <submittedName>
        <fullName evidence="2">Uncharacterized protein</fullName>
    </submittedName>
</protein>
<feature type="region of interest" description="Disordered" evidence="1">
    <location>
        <begin position="1"/>
        <end position="54"/>
    </location>
</feature>
<dbReference type="GeneID" id="37115370"/>
<feature type="region of interest" description="Disordered" evidence="1">
    <location>
        <begin position="153"/>
        <end position="177"/>
    </location>
</feature>
<organism evidence="2 3">
    <name type="scientific">Aspergillus sclerotioniger CBS 115572</name>
    <dbReference type="NCBI Taxonomy" id="1450535"/>
    <lineage>
        <taxon>Eukaryota</taxon>
        <taxon>Fungi</taxon>
        <taxon>Dikarya</taxon>
        <taxon>Ascomycota</taxon>
        <taxon>Pezizomycotina</taxon>
        <taxon>Eurotiomycetes</taxon>
        <taxon>Eurotiomycetidae</taxon>
        <taxon>Eurotiales</taxon>
        <taxon>Aspergillaceae</taxon>
        <taxon>Aspergillus</taxon>
        <taxon>Aspergillus subgen. Circumdati</taxon>
    </lineage>
</organism>
<keyword evidence="3" id="KW-1185">Reference proteome</keyword>
<dbReference type="RefSeq" id="XP_025468924.1">
    <property type="nucleotide sequence ID" value="XM_025613227.1"/>
</dbReference>
<evidence type="ECO:0000313" key="3">
    <source>
        <dbReference type="Proteomes" id="UP000246702"/>
    </source>
</evidence>
<dbReference type="EMBL" id="MSFK01000010">
    <property type="protein sequence ID" value="PWY90546.1"/>
    <property type="molecule type" value="Genomic_DNA"/>
</dbReference>
<dbReference type="AlphaFoldDB" id="A0A317WVZ0"/>
<name>A0A317WVZ0_9EURO</name>